<dbReference type="OrthoDB" id="10555475at2759"/>
<evidence type="ECO:0000259" key="1">
    <source>
        <dbReference type="SMART" id="SM00831"/>
    </source>
</evidence>
<dbReference type="Pfam" id="PF00690">
    <property type="entry name" value="Cation_ATPase_N"/>
    <property type="match status" value="1"/>
</dbReference>
<proteinExistence type="predicted"/>
<sequence length="82" mass="8854">MSSRSGIGELVRQVSSSMGLPDGQKVEDMQPEQLCALLKSDAAHGLSSGKAAARLKKDGPNQLEQEPRLGLFMLFILQLTSR</sequence>
<name>A0A812R2G8_9DINO</name>
<reference evidence="2" key="1">
    <citation type="submission" date="2021-02" db="EMBL/GenBank/DDBJ databases">
        <authorList>
            <person name="Dougan E. K."/>
            <person name="Rhodes N."/>
            <person name="Thang M."/>
            <person name="Chan C."/>
        </authorList>
    </citation>
    <scope>NUCLEOTIDE SEQUENCE</scope>
</reference>
<protein>
    <recommendedName>
        <fullName evidence="1">Cation-transporting P-type ATPase N-terminal domain-containing protein</fullName>
    </recommendedName>
</protein>
<feature type="domain" description="Cation-transporting P-type ATPase N-terminal" evidence="1">
    <location>
        <begin position="25"/>
        <end position="81"/>
    </location>
</feature>
<dbReference type="AlphaFoldDB" id="A0A812R2G8"/>
<dbReference type="Proteomes" id="UP000601435">
    <property type="component" value="Unassembled WGS sequence"/>
</dbReference>
<feature type="non-terminal residue" evidence="2">
    <location>
        <position position="1"/>
    </location>
</feature>
<comment type="caution">
    <text evidence="2">The sequence shown here is derived from an EMBL/GenBank/DDBJ whole genome shotgun (WGS) entry which is preliminary data.</text>
</comment>
<dbReference type="SUPFAM" id="SSF81665">
    <property type="entry name" value="Calcium ATPase, transmembrane domain M"/>
    <property type="match status" value="1"/>
</dbReference>
<dbReference type="InterPro" id="IPR004014">
    <property type="entry name" value="ATPase_P-typ_cation-transptr_N"/>
</dbReference>
<accession>A0A812R2G8</accession>
<evidence type="ECO:0000313" key="3">
    <source>
        <dbReference type="Proteomes" id="UP000601435"/>
    </source>
</evidence>
<gene>
    <name evidence="2" type="ORF">SNEC2469_LOCUS11421</name>
</gene>
<evidence type="ECO:0000313" key="2">
    <source>
        <dbReference type="EMBL" id="CAE7415849.1"/>
    </source>
</evidence>
<dbReference type="SMART" id="SM00831">
    <property type="entry name" value="Cation_ATPase_N"/>
    <property type="match status" value="1"/>
</dbReference>
<keyword evidence="3" id="KW-1185">Reference proteome</keyword>
<dbReference type="EMBL" id="CAJNJA010018131">
    <property type="protein sequence ID" value="CAE7415849.1"/>
    <property type="molecule type" value="Genomic_DNA"/>
</dbReference>
<organism evidence="2 3">
    <name type="scientific">Symbiodinium necroappetens</name>
    <dbReference type="NCBI Taxonomy" id="1628268"/>
    <lineage>
        <taxon>Eukaryota</taxon>
        <taxon>Sar</taxon>
        <taxon>Alveolata</taxon>
        <taxon>Dinophyceae</taxon>
        <taxon>Suessiales</taxon>
        <taxon>Symbiodiniaceae</taxon>
        <taxon>Symbiodinium</taxon>
    </lineage>
</organism>
<dbReference type="InterPro" id="IPR023298">
    <property type="entry name" value="ATPase_P-typ_TM_dom_sf"/>
</dbReference>